<evidence type="ECO:0000256" key="2">
    <source>
        <dbReference type="SAM" id="SignalP"/>
    </source>
</evidence>
<organism evidence="3 4">
    <name type="scientific">Agrococcus jejuensis</name>
    <dbReference type="NCBI Taxonomy" id="399736"/>
    <lineage>
        <taxon>Bacteria</taxon>
        <taxon>Bacillati</taxon>
        <taxon>Actinomycetota</taxon>
        <taxon>Actinomycetes</taxon>
        <taxon>Micrococcales</taxon>
        <taxon>Microbacteriaceae</taxon>
        <taxon>Agrococcus</taxon>
    </lineage>
</organism>
<proteinExistence type="predicted"/>
<dbReference type="Proteomes" id="UP000198822">
    <property type="component" value="Chromosome I"/>
</dbReference>
<dbReference type="RefSeq" id="WP_092503237.1">
    <property type="nucleotide sequence ID" value="NZ_LT629695.1"/>
</dbReference>
<protein>
    <recommendedName>
        <fullName evidence="5">Lipoprotein</fullName>
    </recommendedName>
</protein>
<accession>A0A1G8C3L1</accession>
<evidence type="ECO:0000256" key="1">
    <source>
        <dbReference type="SAM" id="MobiDB-lite"/>
    </source>
</evidence>
<keyword evidence="2" id="KW-0732">Signal</keyword>
<evidence type="ECO:0000313" key="3">
    <source>
        <dbReference type="EMBL" id="SDH39560.1"/>
    </source>
</evidence>
<keyword evidence="4" id="KW-1185">Reference proteome</keyword>
<feature type="chain" id="PRO_5009243096" description="Lipoprotein" evidence="2">
    <location>
        <begin position="24"/>
        <end position="248"/>
    </location>
</feature>
<feature type="signal peptide" evidence="2">
    <location>
        <begin position="1"/>
        <end position="23"/>
    </location>
</feature>
<dbReference type="EMBL" id="LT629695">
    <property type="protein sequence ID" value="SDH39560.1"/>
    <property type="molecule type" value="Genomic_DNA"/>
</dbReference>
<feature type="compositionally biased region" description="Low complexity" evidence="1">
    <location>
        <begin position="28"/>
        <end position="49"/>
    </location>
</feature>
<evidence type="ECO:0008006" key="5">
    <source>
        <dbReference type="Google" id="ProtNLM"/>
    </source>
</evidence>
<dbReference type="OrthoDB" id="5112920at2"/>
<feature type="region of interest" description="Disordered" evidence="1">
    <location>
        <begin position="28"/>
        <end position="55"/>
    </location>
</feature>
<name>A0A1G8C3L1_9MICO</name>
<dbReference type="PROSITE" id="PS51257">
    <property type="entry name" value="PROKAR_LIPOPROTEIN"/>
    <property type="match status" value="1"/>
</dbReference>
<reference evidence="4" key="1">
    <citation type="submission" date="2016-10" db="EMBL/GenBank/DDBJ databases">
        <authorList>
            <person name="Varghese N."/>
            <person name="Submissions S."/>
        </authorList>
    </citation>
    <scope>NUCLEOTIDE SEQUENCE [LARGE SCALE GENOMIC DNA]</scope>
    <source>
        <strain evidence="4">DSM 22002</strain>
    </source>
</reference>
<sequence length="248" mass="26192">MTRTASLAVAALALVALAGCATAAAPEASTSASPSATPAPSAEPTPSASEEPEGIDTSDWLEYSTHDGDMTYRYPADWTITSDAQFFDPDAERTDVQDRYQRWMDTATLTAPNGQQLLHSSDFVDVGGACGDAALPTLHVLATEPAAVRSIEGESVVIATLAMAWNDGTFSMGIGITGDHFDGQTMLPACMINFIFASSDGGVAMGTHFHLGSEDPLWNIASLDDATAYMETDEYATILEILRSVRTV</sequence>
<dbReference type="AlphaFoldDB" id="A0A1G8C3L1"/>
<dbReference type="STRING" id="399736.SAMN04489720_1139"/>
<evidence type="ECO:0000313" key="4">
    <source>
        <dbReference type="Proteomes" id="UP000198822"/>
    </source>
</evidence>
<gene>
    <name evidence="3" type="ORF">SAMN04489720_1139</name>
</gene>